<sequence>MEVKWVNYYLHGSSGIKGKKECRSQVPAQGCVLRQVYVLLNQGSEVAASKCATVRNIRAHDTNRVVKGTPLKEFAGHRNTRGGRLHCPFGCQPRQPQRRYRYRHPNPSLASPQHSWSTLRGGSCRRRSPFEDGWVIVSPRCDMLAPSCKQRKGLKIEDESGKR</sequence>
<comment type="caution">
    <text evidence="1">The sequence shown here is derived from an EMBL/GenBank/DDBJ whole genome shotgun (WGS) entry which is preliminary data.</text>
</comment>
<gene>
    <name evidence="1" type="ORF">CPB84DRAFT_1795164</name>
</gene>
<dbReference type="EMBL" id="JADNYJ010000172">
    <property type="protein sequence ID" value="KAF8877332.1"/>
    <property type="molecule type" value="Genomic_DNA"/>
</dbReference>
<reference evidence="1" key="1">
    <citation type="submission" date="2020-11" db="EMBL/GenBank/DDBJ databases">
        <authorList>
            <consortium name="DOE Joint Genome Institute"/>
            <person name="Ahrendt S."/>
            <person name="Riley R."/>
            <person name="Andreopoulos W."/>
            <person name="LaButti K."/>
            <person name="Pangilinan J."/>
            <person name="Ruiz-duenas F.J."/>
            <person name="Barrasa J.M."/>
            <person name="Sanchez-Garcia M."/>
            <person name="Camarero S."/>
            <person name="Miyauchi S."/>
            <person name="Serrano A."/>
            <person name="Linde D."/>
            <person name="Babiker R."/>
            <person name="Drula E."/>
            <person name="Ayuso-Fernandez I."/>
            <person name="Pacheco R."/>
            <person name="Padilla G."/>
            <person name="Ferreira P."/>
            <person name="Barriuso J."/>
            <person name="Kellner H."/>
            <person name="Castanera R."/>
            <person name="Alfaro M."/>
            <person name="Ramirez L."/>
            <person name="Pisabarro A.G."/>
            <person name="Kuo A."/>
            <person name="Tritt A."/>
            <person name="Lipzen A."/>
            <person name="He G."/>
            <person name="Yan M."/>
            <person name="Ng V."/>
            <person name="Cullen D."/>
            <person name="Martin F."/>
            <person name="Rosso M.-N."/>
            <person name="Henrissat B."/>
            <person name="Hibbett D."/>
            <person name="Martinez A.T."/>
            <person name="Grigoriev I.V."/>
        </authorList>
    </citation>
    <scope>NUCLEOTIDE SEQUENCE</scope>
    <source>
        <strain evidence="1">AH 44721</strain>
    </source>
</reference>
<name>A0A9P5TG90_GYMJU</name>
<proteinExistence type="predicted"/>
<accession>A0A9P5TG90</accession>
<keyword evidence="2" id="KW-1185">Reference proteome</keyword>
<protein>
    <submittedName>
        <fullName evidence="1">Uncharacterized protein</fullName>
    </submittedName>
</protein>
<dbReference type="AlphaFoldDB" id="A0A9P5TG90"/>
<evidence type="ECO:0000313" key="2">
    <source>
        <dbReference type="Proteomes" id="UP000724874"/>
    </source>
</evidence>
<dbReference type="Proteomes" id="UP000724874">
    <property type="component" value="Unassembled WGS sequence"/>
</dbReference>
<evidence type="ECO:0000313" key="1">
    <source>
        <dbReference type="EMBL" id="KAF8877332.1"/>
    </source>
</evidence>
<organism evidence="1 2">
    <name type="scientific">Gymnopilus junonius</name>
    <name type="common">Spectacular rustgill mushroom</name>
    <name type="synonym">Gymnopilus spectabilis subsp. junonius</name>
    <dbReference type="NCBI Taxonomy" id="109634"/>
    <lineage>
        <taxon>Eukaryota</taxon>
        <taxon>Fungi</taxon>
        <taxon>Dikarya</taxon>
        <taxon>Basidiomycota</taxon>
        <taxon>Agaricomycotina</taxon>
        <taxon>Agaricomycetes</taxon>
        <taxon>Agaricomycetidae</taxon>
        <taxon>Agaricales</taxon>
        <taxon>Agaricineae</taxon>
        <taxon>Hymenogastraceae</taxon>
        <taxon>Gymnopilus</taxon>
    </lineage>
</organism>